<name>A0A8X6V1Y4_TRICX</name>
<protein>
    <submittedName>
        <fullName evidence="1">Transposable element Tcb2 transposase</fullName>
    </submittedName>
</protein>
<dbReference type="Gene3D" id="3.30.420.10">
    <property type="entry name" value="Ribonuclease H-like superfamily/Ribonuclease H"/>
    <property type="match status" value="1"/>
</dbReference>
<gene>
    <name evidence="1" type="primary">NCL1_39436</name>
    <name evidence="1" type="ORF">TNCV_2449691</name>
</gene>
<evidence type="ECO:0000313" key="2">
    <source>
        <dbReference type="Proteomes" id="UP000887159"/>
    </source>
</evidence>
<dbReference type="Proteomes" id="UP000887159">
    <property type="component" value="Unassembled WGS sequence"/>
</dbReference>
<sequence length="194" mass="21957">MAAVAEWYRYRTVACFVTGGVGTSRSERCHLHEDQAQDTLDRPVIEKTATSEESRFNLSSDDNSVRVWRPLGERLNPAFALQRNTTPTAGVMVWSAIAYNTQLPLVLIHGTMTAQWYVHDILHPYVLPLMQGLRLPGAIFQQDNTRPHTARVSQDCLRLIVSHRAFALEGFNTVLNSPFFCCFSEINDPFSLIF</sequence>
<accession>A0A8X6V1Y4</accession>
<keyword evidence="2" id="KW-1185">Reference proteome</keyword>
<proteinExistence type="predicted"/>
<dbReference type="AlphaFoldDB" id="A0A8X6V1Y4"/>
<dbReference type="InterPro" id="IPR036397">
    <property type="entry name" value="RNaseH_sf"/>
</dbReference>
<dbReference type="EMBL" id="BMAU01021093">
    <property type="protein sequence ID" value="GFX90194.1"/>
    <property type="molecule type" value="Genomic_DNA"/>
</dbReference>
<reference evidence="1" key="1">
    <citation type="submission" date="2020-08" db="EMBL/GenBank/DDBJ databases">
        <title>Multicomponent nature underlies the extraordinary mechanical properties of spider dragline silk.</title>
        <authorList>
            <person name="Kono N."/>
            <person name="Nakamura H."/>
            <person name="Mori M."/>
            <person name="Yoshida Y."/>
            <person name="Ohtoshi R."/>
            <person name="Malay A.D."/>
            <person name="Moran D.A.P."/>
            <person name="Tomita M."/>
            <person name="Numata K."/>
            <person name="Arakawa K."/>
        </authorList>
    </citation>
    <scope>NUCLEOTIDE SEQUENCE</scope>
</reference>
<comment type="caution">
    <text evidence="1">The sequence shown here is derived from an EMBL/GenBank/DDBJ whole genome shotgun (WGS) entry which is preliminary data.</text>
</comment>
<dbReference type="GO" id="GO:0003676">
    <property type="term" value="F:nucleic acid binding"/>
    <property type="evidence" value="ECO:0007669"/>
    <property type="project" value="InterPro"/>
</dbReference>
<organism evidence="1 2">
    <name type="scientific">Trichonephila clavipes</name>
    <name type="common">Golden silk orbweaver</name>
    <name type="synonym">Nephila clavipes</name>
    <dbReference type="NCBI Taxonomy" id="2585209"/>
    <lineage>
        <taxon>Eukaryota</taxon>
        <taxon>Metazoa</taxon>
        <taxon>Ecdysozoa</taxon>
        <taxon>Arthropoda</taxon>
        <taxon>Chelicerata</taxon>
        <taxon>Arachnida</taxon>
        <taxon>Araneae</taxon>
        <taxon>Araneomorphae</taxon>
        <taxon>Entelegynae</taxon>
        <taxon>Araneoidea</taxon>
        <taxon>Nephilidae</taxon>
        <taxon>Trichonephila</taxon>
    </lineage>
</organism>
<evidence type="ECO:0000313" key="1">
    <source>
        <dbReference type="EMBL" id="GFX90194.1"/>
    </source>
</evidence>